<feature type="chain" id="PRO_5005191377" description="CRAL-TRIO domain-containing protein" evidence="2">
    <location>
        <begin position="18"/>
        <end position="756"/>
    </location>
</feature>
<dbReference type="CDD" id="cd00170">
    <property type="entry name" value="SEC14"/>
    <property type="match status" value="1"/>
</dbReference>
<gene>
    <name evidence="4" type="ORF">Cvel_6566</name>
</gene>
<dbReference type="SUPFAM" id="SSF46938">
    <property type="entry name" value="CRAL/TRIO N-terminal domain"/>
    <property type="match status" value="1"/>
</dbReference>
<evidence type="ECO:0000256" key="1">
    <source>
        <dbReference type="SAM" id="MobiDB-lite"/>
    </source>
</evidence>
<dbReference type="InterPro" id="IPR001251">
    <property type="entry name" value="CRAL-TRIO_dom"/>
</dbReference>
<dbReference type="InterPro" id="IPR036273">
    <property type="entry name" value="CRAL/TRIO_N_dom_sf"/>
</dbReference>
<sequence>MLVLCTSALMLCARVLGLCAEFTVVPCREQEDRDNMLSPLALILAAVSARNRLTFVFPPVLPHGFFYPERQAETSRIPLDTDSPRILRRRRPGRTPLLLSHEETASASSRDANEETARESAAAAGDEGEEFQGNLNVFKEWFAEGQAANQGKGSSYPSTLPPKEERTQSASSRPQGRGGFEDLEWMTEAEREQVRSLREKLSADMIGQPPWPELTGDIRLLRYVRKYHGDLDRAADAYRQSLAWRATNDVDMIREDIVRNTLSVEDVVEGKAKYLDAPSSAEIPPEIASRKDLVLRRITLSEDTQKAPSTARILFRAITNSASWLARRESPEYLNTGEKYLQKAPLEVCYGLAKGGEGDLVQYLRSGIWDTKALGAAWTNGKLDRGRFLRFWAYMAEIISLQCERESRRQGRLVRVMELVDVCGCSADQVSKSFFKLFRPWVKFVQRHYPETNSIIFFVRAPRVFSVLWKLLCSVQILDENTLGKVRFVAGSLGKEGKPLEREREWGEGKRAPEAVGRGIQVPMSLEFVQWYDDLDIRPFEGRSLSFLPPELRRRHRAEWGPQEHWNESLQERLRLHPPPFFEIAWESLQERLCLHPPPFFEIVWESLQERLRLHPPPFFEIAQESLQERLHLHPPPFFEIAWESLQERLRLHPPPFFEIAWESLQERLRLYPPPFFEIAWESLQERLRLHPPPFFEVVQESLQERLHLHPPPFFEIAWKSLQERFRLHLPLFFEIVWESLQERFRLHPPLFFEVA</sequence>
<reference evidence="4" key="1">
    <citation type="submission" date="2014-11" db="EMBL/GenBank/DDBJ databases">
        <authorList>
            <person name="Otto D Thomas"/>
            <person name="Naeem Raeece"/>
        </authorList>
    </citation>
    <scope>NUCLEOTIDE SEQUENCE</scope>
</reference>
<dbReference type="Pfam" id="PF00650">
    <property type="entry name" value="CRAL_TRIO"/>
    <property type="match status" value="1"/>
</dbReference>
<feature type="domain" description="CRAL-TRIO" evidence="3">
    <location>
        <begin position="337"/>
        <end position="524"/>
    </location>
</feature>
<dbReference type="PROSITE" id="PS50191">
    <property type="entry name" value="CRAL_TRIO"/>
    <property type="match status" value="1"/>
</dbReference>
<organism evidence="4">
    <name type="scientific">Chromera velia CCMP2878</name>
    <dbReference type="NCBI Taxonomy" id="1169474"/>
    <lineage>
        <taxon>Eukaryota</taxon>
        <taxon>Sar</taxon>
        <taxon>Alveolata</taxon>
        <taxon>Colpodellida</taxon>
        <taxon>Chromeraceae</taxon>
        <taxon>Chromera</taxon>
    </lineage>
</organism>
<dbReference type="VEuPathDB" id="CryptoDB:Cvel_6566"/>
<dbReference type="PANTHER" id="PTHR23324:SF83">
    <property type="entry name" value="SEC14-LIKE PROTEIN 2"/>
    <property type="match status" value="1"/>
</dbReference>
<dbReference type="Gene3D" id="3.40.525.10">
    <property type="entry name" value="CRAL-TRIO lipid binding domain"/>
    <property type="match status" value="1"/>
</dbReference>
<dbReference type="AlphaFoldDB" id="A0A0G4HEM5"/>
<dbReference type="SUPFAM" id="SSF52087">
    <property type="entry name" value="CRAL/TRIO domain"/>
    <property type="match status" value="1"/>
</dbReference>
<dbReference type="InterPro" id="IPR051064">
    <property type="entry name" value="SEC14/CRAL-TRIO_domain"/>
</dbReference>
<keyword evidence="2" id="KW-0732">Signal</keyword>
<protein>
    <recommendedName>
        <fullName evidence="3">CRAL-TRIO domain-containing protein</fullName>
    </recommendedName>
</protein>
<proteinExistence type="predicted"/>
<dbReference type="EMBL" id="CDMZ01002462">
    <property type="protein sequence ID" value="CEM42492.1"/>
    <property type="molecule type" value="Genomic_DNA"/>
</dbReference>
<feature type="signal peptide" evidence="2">
    <location>
        <begin position="1"/>
        <end position="17"/>
    </location>
</feature>
<feature type="compositionally biased region" description="Polar residues" evidence="1">
    <location>
        <begin position="148"/>
        <end position="158"/>
    </location>
</feature>
<evidence type="ECO:0000259" key="3">
    <source>
        <dbReference type="PROSITE" id="PS50191"/>
    </source>
</evidence>
<dbReference type="PANTHER" id="PTHR23324">
    <property type="entry name" value="SEC14 RELATED PROTEIN"/>
    <property type="match status" value="1"/>
</dbReference>
<dbReference type="InterPro" id="IPR036865">
    <property type="entry name" value="CRAL-TRIO_dom_sf"/>
</dbReference>
<evidence type="ECO:0000313" key="4">
    <source>
        <dbReference type="EMBL" id="CEM42492.1"/>
    </source>
</evidence>
<accession>A0A0G4HEM5</accession>
<evidence type="ECO:0000256" key="2">
    <source>
        <dbReference type="SAM" id="SignalP"/>
    </source>
</evidence>
<feature type="region of interest" description="Disordered" evidence="1">
    <location>
        <begin position="148"/>
        <end position="184"/>
    </location>
</feature>
<feature type="region of interest" description="Disordered" evidence="1">
    <location>
        <begin position="77"/>
        <end position="129"/>
    </location>
</feature>
<dbReference type="GO" id="GO:0005737">
    <property type="term" value="C:cytoplasm"/>
    <property type="evidence" value="ECO:0007669"/>
    <property type="project" value="TreeGrafter"/>
</dbReference>
<name>A0A0G4HEM5_9ALVE</name>